<dbReference type="Gene3D" id="3.40.50.1820">
    <property type="entry name" value="alpha/beta hydrolase"/>
    <property type="match status" value="1"/>
</dbReference>
<dbReference type="RefSeq" id="WP_265383850.1">
    <property type="nucleotide sequence ID" value="NZ_CP110615.1"/>
</dbReference>
<keyword evidence="1 3" id="KW-0378">Hydrolase</keyword>
<reference evidence="3" key="1">
    <citation type="submission" date="2022-10" db="EMBL/GenBank/DDBJ databases">
        <title>Rhodococcus sp.75.</title>
        <authorList>
            <person name="Sun M."/>
        </authorList>
    </citation>
    <scope>NUCLEOTIDE SEQUENCE</scope>
    <source>
        <strain evidence="3">75</strain>
    </source>
</reference>
<name>A0ABY6P331_9NOCA</name>
<dbReference type="Pfam" id="PF00561">
    <property type="entry name" value="Abhydrolase_1"/>
    <property type="match status" value="1"/>
</dbReference>
<evidence type="ECO:0000313" key="3">
    <source>
        <dbReference type="EMBL" id="UZJ25746.1"/>
    </source>
</evidence>
<feature type="domain" description="AB hydrolase-1" evidence="2">
    <location>
        <begin position="24"/>
        <end position="256"/>
    </location>
</feature>
<evidence type="ECO:0000256" key="1">
    <source>
        <dbReference type="ARBA" id="ARBA00022801"/>
    </source>
</evidence>
<dbReference type="InterPro" id="IPR029058">
    <property type="entry name" value="AB_hydrolase_fold"/>
</dbReference>
<dbReference type="InterPro" id="IPR000639">
    <property type="entry name" value="Epox_hydrolase-like"/>
</dbReference>
<keyword evidence="4" id="KW-1185">Reference proteome</keyword>
<evidence type="ECO:0000313" key="4">
    <source>
        <dbReference type="Proteomes" id="UP001164965"/>
    </source>
</evidence>
<dbReference type="InterPro" id="IPR000073">
    <property type="entry name" value="AB_hydrolase_1"/>
</dbReference>
<evidence type="ECO:0000259" key="2">
    <source>
        <dbReference type="Pfam" id="PF00561"/>
    </source>
</evidence>
<dbReference type="SUPFAM" id="SSF53474">
    <property type="entry name" value="alpha/beta-Hydrolases"/>
    <property type="match status" value="1"/>
</dbReference>
<dbReference type="PRINTS" id="PR00412">
    <property type="entry name" value="EPOXHYDRLASE"/>
</dbReference>
<sequence length="271" mass="28388">MPVQHVSVDELTFTVHTDGPDDGPAVLLLHGFPQGPGCYDAVLPRLHGAGLRTIVPAQRGYSPGARPTGDDAYAVEHLVADALGLLDALGVGYAHVVGHDWGAAVAWQLAARHPGRVSSLVAASVGHPTALSDALATDADQRSRSAYMRDFAVPGAAEQVLAGGTDRLRALVGEGHDLAEAVTGPAGLDAALGWYRARGSAEFRATPDVEVPTTFLWGTEDEFLGRTQAVSTGRHVLAEYRFVELAGVGHWIPEDAAAALATEVVLRSSPW</sequence>
<dbReference type="EMBL" id="CP110615">
    <property type="protein sequence ID" value="UZJ25746.1"/>
    <property type="molecule type" value="Genomic_DNA"/>
</dbReference>
<gene>
    <name evidence="3" type="ORF">RHODO2019_04675</name>
</gene>
<dbReference type="GO" id="GO:0016787">
    <property type="term" value="F:hydrolase activity"/>
    <property type="evidence" value="ECO:0007669"/>
    <property type="project" value="UniProtKB-KW"/>
</dbReference>
<dbReference type="PANTHER" id="PTHR43329">
    <property type="entry name" value="EPOXIDE HYDROLASE"/>
    <property type="match status" value="1"/>
</dbReference>
<accession>A0ABY6P331</accession>
<protein>
    <submittedName>
        <fullName evidence="3">Alpha/beta hydrolase</fullName>
    </submittedName>
</protein>
<dbReference type="Proteomes" id="UP001164965">
    <property type="component" value="Chromosome"/>
</dbReference>
<proteinExistence type="predicted"/>
<organism evidence="3 4">
    <name type="scientific">Rhodococcus antarcticus</name>
    <dbReference type="NCBI Taxonomy" id="2987751"/>
    <lineage>
        <taxon>Bacteria</taxon>
        <taxon>Bacillati</taxon>
        <taxon>Actinomycetota</taxon>
        <taxon>Actinomycetes</taxon>
        <taxon>Mycobacteriales</taxon>
        <taxon>Nocardiaceae</taxon>
        <taxon>Rhodococcus</taxon>
    </lineage>
</organism>